<evidence type="ECO:0000313" key="1">
    <source>
        <dbReference type="EMBL" id="BDS09908.1"/>
    </source>
</evidence>
<dbReference type="EMBL" id="AP026867">
    <property type="protein sequence ID" value="BDS09908.1"/>
    <property type="molecule type" value="Genomic_DNA"/>
</dbReference>
<name>A0A915YB99_9BACT</name>
<dbReference type="Proteomes" id="UP001060919">
    <property type="component" value="Chromosome"/>
</dbReference>
<dbReference type="RefSeq" id="WP_264791256.1">
    <property type="nucleotide sequence ID" value="NZ_AP026867.1"/>
</dbReference>
<accession>A0A915YB99</accession>
<dbReference type="PROSITE" id="PS51257">
    <property type="entry name" value="PROKAR_LIPOPROTEIN"/>
    <property type="match status" value="1"/>
</dbReference>
<evidence type="ECO:0008006" key="3">
    <source>
        <dbReference type="Google" id="ProtNLM"/>
    </source>
</evidence>
<dbReference type="KEGG" id="aup:AsAng_0006130"/>
<evidence type="ECO:0000313" key="2">
    <source>
        <dbReference type="Proteomes" id="UP001060919"/>
    </source>
</evidence>
<proteinExistence type="predicted"/>
<protein>
    <recommendedName>
        <fullName evidence="3">Lipoprotein</fullName>
    </recommendedName>
</protein>
<reference evidence="1" key="1">
    <citation type="submission" date="2022-09" db="EMBL/GenBank/DDBJ databases">
        <title>Aureispira anguillicida sp. nov., isolated from Leptocephalus of Japanese eel Anguilla japonica.</title>
        <authorList>
            <person name="Yuasa K."/>
            <person name="Mekata T."/>
            <person name="Ikunari K."/>
        </authorList>
    </citation>
    <scope>NUCLEOTIDE SEQUENCE</scope>
    <source>
        <strain evidence="1">EL160426</strain>
    </source>
</reference>
<sequence>MSKIYALLLLLLVVVACSLRNRRADLFYSFDFQLTMPVQDTFSVGDTIWYEKDLYHLLFDKNNNHFFELKNYTLYFKLLSHKKDSTLVEDATPWFDTYTGIGEVTRTSDYFVYVYFFFESTVDRKFKIGLIPKKAGHYSASLCLANIFYSRREMNYLDLKNPIYWHYRYPYRNNGASNQYTINGIELEVSKDSLLICDKSAVEEKEGVYAFYVKEASILPN</sequence>
<organism evidence="1 2">
    <name type="scientific">Aureispira anguillae</name>
    <dbReference type="NCBI Taxonomy" id="2864201"/>
    <lineage>
        <taxon>Bacteria</taxon>
        <taxon>Pseudomonadati</taxon>
        <taxon>Bacteroidota</taxon>
        <taxon>Saprospiria</taxon>
        <taxon>Saprospirales</taxon>
        <taxon>Saprospiraceae</taxon>
        <taxon>Aureispira</taxon>
    </lineage>
</organism>
<gene>
    <name evidence="1" type="ORF">AsAng_0006130</name>
</gene>
<keyword evidence="2" id="KW-1185">Reference proteome</keyword>
<dbReference type="AlphaFoldDB" id="A0A915YB99"/>